<feature type="transmembrane region" description="Helical" evidence="1">
    <location>
        <begin position="122"/>
        <end position="142"/>
    </location>
</feature>
<dbReference type="InterPro" id="IPR030802">
    <property type="entry name" value="Permease_MalE"/>
</dbReference>
<dbReference type="Pfam" id="PF02405">
    <property type="entry name" value="MlaE"/>
    <property type="match status" value="1"/>
</dbReference>
<evidence type="ECO:0000256" key="1">
    <source>
        <dbReference type="SAM" id="Phobius"/>
    </source>
</evidence>
<name>A0A366E131_9NOCA</name>
<dbReference type="OrthoDB" id="5243306at2"/>
<dbReference type="EMBL" id="QNRE01000001">
    <property type="protein sequence ID" value="RBO96042.1"/>
    <property type="molecule type" value="Genomic_DNA"/>
</dbReference>
<feature type="transmembrane region" description="Helical" evidence="1">
    <location>
        <begin position="68"/>
        <end position="90"/>
    </location>
</feature>
<keyword evidence="1" id="KW-0472">Membrane</keyword>
<organism evidence="2 3">
    <name type="scientific">Nocardia puris</name>
    <dbReference type="NCBI Taxonomy" id="208602"/>
    <lineage>
        <taxon>Bacteria</taxon>
        <taxon>Bacillati</taxon>
        <taxon>Actinomycetota</taxon>
        <taxon>Actinomycetes</taxon>
        <taxon>Mycobacteriales</taxon>
        <taxon>Nocardiaceae</taxon>
        <taxon>Nocardia</taxon>
    </lineage>
</organism>
<dbReference type="Proteomes" id="UP000252586">
    <property type="component" value="Unassembled WGS sequence"/>
</dbReference>
<dbReference type="AlphaFoldDB" id="A0A366E131"/>
<gene>
    <name evidence="2" type="ORF">DFR74_10153</name>
</gene>
<evidence type="ECO:0000313" key="3">
    <source>
        <dbReference type="Proteomes" id="UP000252586"/>
    </source>
</evidence>
<proteinExistence type="predicted"/>
<dbReference type="STRING" id="1210090.GCA_001613185_04235"/>
<feature type="transmembrane region" description="Helical" evidence="1">
    <location>
        <begin position="258"/>
        <end position="280"/>
    </location>
</feature>
<feature type="transmembrane region" description="Helical" evidence="1">
    <location>
        <begin position="171"/>
        <end position="198"/>
    </location>
</feature>
<feature type="transmembrane region" description="Helical" evidence="1">
    <location>
        <begin position="97"/>
        <end position="116"/>
    </location>
</feature>
<protein>
    <submittedName>
        <fullName evidence="2">Phospholipid/cholesterol/gamma-HCH transport system permease protein</fullName>
    </submittedName>
</protein>
<dbReference type="PANTHER" id="PTHR30188:SF4">
    <property type="entry name" value="PROTEIN TRIGALACTOSYLDIACYLGLYCEROL 1, CHLOROPLASTIC"/>
    <property type="match status" value="1"/>
</dbReference>
<dbReference type="GO" id="GO:0005548">
    <property type="term" value="F:phospholipid transporter activity"/>
    <property type="evidence" value="ECO:0007669"/>
    <property type="project" value="TreeGrafter"/>
</dbReference>
<feature type="transmembrane region" description="Helical" evidence="1">
    <location>
        <begin position="218"/>
        <end position="237"/>
    </location>
</feature>
<sequence length="285" mass="29084">MSTVTVTTPATPVPDTAGAVLRRNFAETVLSSLATFGRALRMAVHAARVGAADAALLRFHTHESLGQAWFLIKVTAIPSVLMAIPFGVILSAQVGNIVSQLGANSMIGAAGGLGVIKQGAPMAAGILLGGAGAAAIAADLGARTVREEVDAMRVMGVDPVRRLVVPRIAAMMLVAPLLTILIIVVGIAAGFLVAVLALDVTPGSYWDSFGAFTSATDVWVSLVKSLLFGFLVVVIACQRGLEAHGGPRGVADGVNAAVVMSVAAITVLNTVVTQLVTMLVPMRTA</sequence>
<dbReference type="RefSeq" id="WP_067510944.1">
    <property type="nucleotide sequence ID" value="NZ_QNRE01000001.1"/>
</dbReference>
<accession>A0A366E131</accession>
<keyword evidence="1" id="KW-1133">Transmembrane helix</keyword>
<evidence type="ECO:0000313" key="2">
    <source>
        <dbReference type="EMBL" id="RBO96042.1"/>
    </source>
</evidence>
<reference evidence="2 3" key="1">
    <citation type="submission" date="2018-06" db="EMBL/GenBank/DDBJ databases">
        <title>Genomic Encyclopedia of Type Strains, Phase IV (KMG-IV): sequencing the most valuable type-strain genomes for metagenomic binning, comparative biology and taxonomic classification.</title>
        <authorList>
            <person name="Goeker M."/>
        </authorList>
    </citation>
    <scope>NUCLEOTIDE SEQUENCE [LARGE SCALE GENOMIC DNA]</scope>
    <source>
        <strain evidence="2 3">DSM 44599</strain>
    </source>
</reference>
<keyword evidence="3" id="KW-1185">Reference proteome</keyword>
<dbReference type="PANTHER" id="PTHR30188">
    <property type="entry name" value="ABC TRANSPORTER PERMEASE PROTEIN-RELATED"/>
    <property type="match status" value="1"/>
</dbReference>
<comment type="caution">
    <text evidence="2">The sequence shown here is derived from an EMBL/GenBank/DDBJ whole genome shotgun (WGS) entry which is preliminary data.</text>
</comment>
<keyword evidence="1" id="KW-0812">Transmembrane</keyword>
<dbReference type="GO" id="GO:0043190">
    <property type="term" value="C:ATP-binding cassette (ABC) transporter complex"/>
    <property type="evidence" value="ECO:0007669"/>
    <property type="project" value="InterPro"/>
</dbReference>